<dbReference type="GO" id="GO:0046935">
    <property type="term" value="F:1-phosphatidylinositol-3-kinase regulator activity"/>
    <property type="evidence" value="ECO:0007669"/>
    <property type="project" value="InterPro"/>
</dbReference>
<evidence type="ECO:0000313" key="3">
    <source>
        <dbReference type="RefSeq" id="XP_033815904.1"/>
    </source>
</evidence>
<dbReference type="AlphaFoldDB" id="A0A6P8SCA7"/>
<sequence length="767" mass="86728">MNFFSSTSFMDSKEHCPCSSFPVPQSLHVEVEQDILRSVQAILRELDGHHPGLQCDQGMRRWTLHKKIDRNPISCDILIKILIKELEKAERGDNKHYIIPLLHILMHTIIKAPYISDSLYERVYDFCKKLLTLPKPYCIVGLDCAMKIKNERAVPGLSYQRMVISEQNLRSKVYPHQERVFVFLDPDLISESVCNALLYEAHAAQGQQTPTACMSYVISHSMQAALGSQCDVQRLQKTLEDKPTDVLESCFQEVVAAVELTREEASADRKRFVERLGKIYEKIVAPSAPGAASLKRPQSIPLPSPNISFYLWTDDDLIRKELFLYTRPASQSSEDLDGFNDQSRISVVSADSGIEGDLPPSTEEISCTSSNKESSRLQRRHCMKKKIPVLSSAALAPDTCEASTAKNSGTLHRKSGLIIENTLRPKKMYTARIVVLGDDRVLGRLAKAYYSLRKSEARRPLLTVKANLQFYYIPVLDLQQHSSATNEHTTLYRMECCEVSMYLGKVDPWYESNISTLCHMIPKLATMPSSPSKQLASDPFITDVTSYYVRMGMQPVCFQIYKVKIHFSDVSQDSVEDVFLTELRADIQDHMLPKESMLTRKKMNVESPGTDILINYKKTSLSSREKEVNTLLHSSRLMMKAIPTAETEDLVCLNVSITEVIKTTNLSGRSFCVSACTNTSTIRTSTIEIKIKSMAHRTFTVCLDKDSRRVYNSVVRMEVSPCLEPDYCMQKMKVMQLSPDVHEDVGLTKYMSKSLLLPINTFAGIVQ</sequence>
<dbReference type="OrthoDB" id="8781591at2759"/>
<dbReference type="GO" id="GO:0007186">
    <property type="term" value="P:G protein-coupled receptor signaling pathway"/>
    <property type="evidence" value="ECO:0007669"/>
    <property type="project" value="TreeGrafter"/>
</dbReference>
<gene>
    <name evidence="2 3" type="primary">PIK3R6</name>
</gene>
<dbReference type="GeneID" id="117367462"/>
<dbReference type="GO" id="GO:0005944">
    <property type="term" value="C:phosphatidylinositol 3-kinase complex, class IB"/>
    <property type="evidence" value="ECO:0007669"/>
    <property type="project" value="InterPro"/>
</dbReference>
<organism evidence="1 3">
    <name type="scientific">Geotrypetes seraphini</name>
    <name type="common">Gaboon caecilian</name>
    <name type="synonym">Caecilia seraphini</name>
    <dbReference type="NCBI Taxonomy" id="260995"/>
    <lineage>
        <taxon>Eukaryota</taxon>
        <taxon>Metazoa</taxon>
        <taxon>Chordata</taxon>
        <taxon>Craniata</taxon>
        <taxon>Vertebrata</taxon>
        <taxon>Euteleostomi</taxon>
        <taxon>Amphibia</taxon>
        <taxon>Gymnophiona</taxon>
        <taxon>Geotrypetes</taxon>
    </lineage>
</organism>
<dbReference type="Pfam" id="PF10486">
    <property type="entry name" value="PI3K_1B_p101"/>
    <property type="match status" value="1"/>
</dbReference>
<dbReference type="InterPro" id="IPR019522">
    <property type="entry name" value="PIK3R5/6"/>
</dbReference>
<reference evidence="2 3" key="1">
    <citation type="submission" date="2025-04" db="UniProtKB">
        <authorList>
            <consortium name="RefSeq"/>
        </authorList>
    </citation>
    <scope>IDENTIFICATION</scope>
</reference>
<accession>A0A6P8SCA7</accession>
<dbReference type="RefSeq" id="XP_033815903.1">
    <property type="nucleotide sequence ID" value="XM_033960012.1"/>
</dbReference>
<dbReference type="RefSeq" id="XP_033815904.1">
    <property type="nucleotide sequence ID" value="XM_033960013.1"/>
</dbReference>
<name>A0A6P8SCA7_GEOSA</name>
<proteinExistence type="predicted"/>
<keyword evidence="1" id="KW-1185">Reference proteome</keyword>
<dbReference type="KEGG" id="gsh:117367462"/>
<evidence type="ECO:0000313" key="1">
    <source>
        <dbReference type="Proteomes" id="UP000515159"/>
    </source>
</evidence>
<dbReference type="PANTHER" id="PTHR15593">
    <property type="entry name" value="PHOSPHATIDYLINOSITOL 3-KINASE REGULATORY SUBUNIT"/>
    <property type="match status" value="1"/>
</dbReference>
<evidence type="ECO:0000313" key="2">
    <source>
        <dbReference type="RefSeq" id="XP_033815903.1"/>
    </source>
</evidence>
<dbReference type="Proteomes" id="UP000515159">
    <property type="component" value="Chromosome 10"/>
</dbReference>
<dbReference type="CTD" id="146850"/>
<protein>
    <submittedName>
        <fullName evidence="2 3">Phosphoinositide 3-kinase regulatory subunit 6 isoform X1</fullName>
    </submittedName>
</protein>
<dbReference type="PANTHER" id="PTHR15593:SF1">
    <property type="entry name" value="PHOSPHOINOSITIDE 3-KINASE REGULATORY SUBUNIT 6"/>
    <property type="match status" value="1"/>
</dbReference>